<dbReference type="EMBL" id="RCCK01000015">
    <property type="protein sequence ID" value="RLJ72014.1"/>
    <property type="molecule type" value="Genomic_DNA"/>
</dbReference>
<evidence type="ECO:0000313" key="2">
    <source>
        <dbReference type="EMBL" id="TFB28788.1"/>
    </source>
</evidence>
<protein>
    <recommendedName>
        <fullName evidence="5">DUF4377 domain-containing protein</fullName>
    </recommendedName>
</protein>
<proteinExistence type="predicted"/>
<reference evidence="2 4" key="2">
    <citation type="submission" date="2019-03" db="EMBL/GenBank/DDBJ databases">
        <authorList>
            <person name="He R.-H."/>
        </authorList>
    </citation>
    <scope>NUCLEOTIDE SEQUENCE [LARGE SCALE GENOMIC DNA]</scope>
    <source>
        <strain evidence="2 4">DSM 19624</strain>
    </source>
</reference>
<evidence type="ECO:0000313" key="1">
    <source>
        <dbReference type="EMBL" id="RLJ72014.1"/>
    </source>
</evidence>
<dbReference type="RefSeq" id="WP_121287674.1">
    <property type="nucleotide sequence ID" value="NZ_RCCK01000015.1"/>
</dbReference>
<dbReference type="Proteomes" id="UP000273898">
    <property type="component" value="Unassembled WGS sequence"/>
</dbReference>
<dbReference type="PROSITE" id="PS51257">
    <property type="entry name" value="PROKAR_LIPOPROTEIN"/>
    <property type="match status" value="1"/>
</dbReference>
<sequence>MKNLLLLFIIFAFVSCKKSERYGPLNLKNGQEVELLVSHRYGADNDQLLKLPGNVDAGASLSGFDQREPGYTYRVKATFKYNENPPQDASSYYFFFEKINSKEQYKGNESFTVQLITNYLVGGPNIRLSKTGTEYYMIPGKLQLTYANSTIQNELEEIWLNAQEIRTNWQNGQRPKWKAIKATVVHDPQQFGKAYLVQQIQFIN</sequence>
<dbReference type="OrthoDB" id="762500at2"/>
<accession>A0A497XU63</accession>
<evidence type="ECO:0000313" key="4">
    <source>
        <dbReference type="Proteomes" id="UP000297429"/>
    </source>
</evidence>
<dbReference type="AlphaFoldDB" id="A0A497XU63"/>
<reference evidence="1 3" key="1">
    <citation type="submission" date="2018-10" db="EMBL/GenBank/DDBJ databases">
        <title>Genomic Encyclopedia of Archaeal and Bacterial Type Strains, Phase II (KMG-II): from individual species to whole genera.</title>
        <authorList>
            <person name="Goeker M."/>
        </authorList>
    </citation>
    <scope>NUCLEOTIDE SEQUENCE [LARGE SCALE GENOMIC DNA]</scope>
    <source>
        <strain evidence="1 3">DSM 19624</strain>
    </source>
</reference>
<organism evidence="1 3">
    <name type="scientific">Pedobacter alluvionis</name>
    <dbReference type="NCBI Taxonomy" id="475253"/>
    <lineage>
        <taxon>Bacteria</taxon>
        <taxon>Pseudomonadati</taxon>
        <taxon>Bacteroidota</taxon>
        <taxon>Sphingobacteriia</taxon>
        <taxon>Sphingobacteriales</taxon>
        <taxon>Sphingobacteriaceae</taxon>
        <taxon>Pedobacter</taxon>
    </lineage>
</organism>
<dbReference type="EMBL" id="SOPX01000005">
    <property type="protein sequence ID" value="TFB28788.1"/>
    <property type="molecule type" value="Genomic_DNA"/>
</dbReference>
<gene>
    <name evidence="1" type="ORF">BCL90_4841</name>
    <name evidence="2" type="ORF">E3V97_21955</name>
</gene>
<dbReference type="Proteomes" id="UP000297429">
    <property type="component" value="Unassembled WGS sequence"/>
</dbReference>
<keyword evidence="4" id="KW-1185">Reference proteome</keyword>
<name>A0A497XU63_9SPHI</name>
<evidence type="ECO:0008006" key="5">
    <source>
        <dbReference type="Google" id="ProtNLM"/>
    </source>
</evidence>
<comment type="caution">
    <text evidence="1">The sequence shown here is derived from an EMBL/GenBank/DDBJ whole genome shotgun (WGS) entry which is preliminary data.</text>
</comment>
<evidence type="ECO:0000313" key="3">
    <source>
        <dbReference type="Proteomes" id="UP000273898"/>
    </source>
</evidence>